<evidence type="ECO:0000256" key="23">
    <source>
        <dbReference type="PROSITE-ProRule" id="PRU10040"/>
    </source>
</evidence>
<evidence type="ECO:0000256" key="6">
    <source>
        <dbReference type="ARBA" id="ARBA00006187"/>
    </source>
</evidence>
<dbReference type="SMART" id="SM00856">
    <property type="entry name" value="PMEI"/>
    <property type="match status" value="1"/>
</dbReference>
<evidence type="ECO:0000256" key="16">
    <source>
        <dbReference type="ARBA" id="ARBA00023157"/>
    </source>
</evidence>
<comment type="subcellular location">
    <subcellularLocation>
        <location evidence="3">Cytoplasm</location>
        <location evidence="3">Cytoskeleton</location>
    </subcellularLocation>
    <subcellularLocation>
        <location evidence="1">Nucleus</location>
    </subcellularLocation>
    <subcellularLocation>
        <location evidence="2">Secreted</location>
        <location evidence="2">Cell wall</location>
    </subcellularLocation>
</comment>
<evidence type="ECO:0000256" key="18">
    <source>
        <dbReference type="ARBA" id="ARBA00023212"/>
    </source>
</evidence>
<feature type="region of interest" description="Disordered" evidence="25">
    <location>
        <begin position="1095"/>
        <end position="1192"/>
    </location>
</feature>
<keyword evidence="26" id="KW-0812">Transmembrane</keyword>
<keyword evidence="18" id="KW-0206">Cytoskeleton</keyword>
<evidence type="ECO:0000256" key="17">
    <source>
        <dbReference type="ARBA" id="ARBA00023180"/>
    </source>
</evidence>
<evidence type="ECO:0000256" key="5">
    <source>
        <dbReference type="ARBA" id="ARBA00006027"/>
    </source>
</evidence>
<keyword evidence="17" id="KW-0325">Glycoprotein</keyword>
<dbReference type="PROSITE" id="PS00503">
    <property type="entry name" value="PECTINESTERASE_2"/>
    <property type="match status" value="1"/>
</dbReference>
<feature type="transmembrane region" description="Helical" evidence="26">
    <location>
        <begin position="28"/>
        <end position="50"/>
    </location>
</feature>
<evidence type="ECO:0000256" key="22">
    <source>
        <dbReference type="ARBA" id="ARBA00057335"/>
    </source>
</evidence>
<evidence type="ECO:0000256" key="9">
    <source>
        <dbReference type="ARBA" id="ARBA00022490"/>
    </source>
</evidence>
<evidence type="ECO:0000256" key="1">
    <source>
        <dbReference type="ARBA" id="ARBA00004123"/>
    </source>
</evidence>
<evidence type="ECO:0000256" key="13">
    <source>
        <dbReference type="ARBA" id="ARBA00022701"/>
    </source>
</evidence>
<comment type="pathway">
    <text evidence="4">Glycan metabolism; pectin degradation; 2-dehydro-3-deoxy-D-gluconate from pectin: step 1/5.</text>
</comment>
<dbReference type="Gene3D" id="1.20.140.40">
    <property type="entry name" value="Invertase/pectin methylesterase inhibitor family protein"/>
    <property type="match status" value="1"/>
</dbReference>
<feature type="compositionally biased region" description="Basic and acidic residues" evidence="25">
    <location>
        <begin position="1179"/>
        <end position="1192"/>
    </location>
</feature>
<evidence type="ECO:0000256" key="14">
    <source>
        <dbReference type="ARBA" id="ARBA00022801"/>
    </source>
</evidence>
<sequence length="1384" mass="154510">MATLNPYGKLDEAEQERIIAQRKARRRITIIAVSSVVLVCIIVSTVVGVVQTKTRNNSSEQSLANSMSTSVKAICNVTLHPDSCYNTLSPLVKNGNFNPQDLYKLSVQAAIDELSKTSQKFSENAAKKFNTTDKTTLAAVESCRELFSLALDHLNNSLSVKDAKLFDVFDDLRTWLSSAGTYQQTCVDDLESSSSRTSGFVSDIFKNSTEYTSNSLAIISSFEESIGALGAIGRRRRLMGLDGPEWMSFKDRKLLQVPNSKIKVDAVVAKDGSGKYKTIKDALKDVPEKSDKRFVIYVKKGVYFENVRVEKTMWNVMMVGDGKDATIVSGSLNFIDGTPTFQSATFAVFGQGFIARDMGFRNTAGPDKHQAVALMSTADLSVFHRCTMDAFQDTLYAHSNRQFYRDCNIYGTVDFIFGNSAVVLQNCNIQPKKPMLGQQNTITAQGKIDPNQNTGISIQNCTILPAANLTGVSTFLGRPWKNYSTTVFFNSVMGGLIDPKGWLPWVGTSAPNTIFYAEFQNVGPGSGTRNRVSWRGLKLNLSASQVKKFTVGPFIHGDKWIKETGIIMYIILGQNDNKIEKARAQAHNLPNHVSSLESPVIYILSQYALGSTLLFYFLIWSCDWCSKKMASVQTETTCGTLLHELQIIWDEVGETDSEKDRMLHELEQECLEVYRRKVDQANRCRAQLRQAIADAEAELAAICSSMGERPVHIRQSDQSTGSLKAELRAILPQIEEMRKRKADRKNQFIEVKKEIQNIKNEINSPGGYSSNETTVDDLSLRYLEELQRELQALQKEKCERLKQVLEQLSYLYSCCSVLGLDFEQTASEIHPSLGEPDASKNISNDTIEKLGAAIQSLREVKMQRMQQLQDLASSLLELWNLMDTPIEEQQMFQKVTCNIAASEDEITEADMLSADFINYVKTEVSRLEELKISKMKELVLKKKSELEDICRKTHLIPGSDGSIDIAIQAVESGAVDASFVLEQIEIQISKVREEALCRKEILEKVEKWMAACDEESWLEEYNRDENRYNAGRGAHLTLKRAEKARALVNKLPAMVDTLTSKTTAWENERGVHFTYDGVRLLSMLEDYKVLRQEKELERKRQRDQKKLQGQLLTEQEALYGSKPSPMKNNQSAKKGPRLSCGGVGASNRRLSLGGSMLQTPRPDMLSSAKATPNTTRAAKKSERTNQDCLKDDGFTALSTGRRGLDLADLPIKQNSLNPPHPHIARELESPMTRKPFSPISSTDSTKPNNVNNILEDLNKKHHDMLQKTLTVNNNTPSPFTTPSKTMIPMAAEFENRTPQATMAIIPVVPSTPSTVSIPMQVALTPAQITTRVARQVALTTAAPPVQMAIEPAAKSADEEIEYSFEERRAGFVLPRPHLTTVMRV</sequence>
<feature type="region of interest" description="Disordered" evidence="25">
    <location>
        <begin position="1210"/>
        <end position="1251"/>
    </location>
</feature>
<dbReference type="CDD" id="cd15798">
    <property type="entry name" value="PMEI-like_3"/>
    <property type="match status" value="1"/>
</dbReference>
<dbReference type="Pfam" id="PF03999">
    <property type="entry name" value="MAP65_ASE1"/>
    <property type="match status" value="1"/>
</dbReference>
<dbReference type="GO" id="GO:0004857">
    <property type="term" value="F:enzyme inhibitor activity"/>
    <property type="evidence" value="ECO:0007669"/>
    <property type="project" value="InterPro"/>
</dbReference>
<dbReference type="EC" id="3.1.1.11" evidence="8"/>
<dbReference type="GO" id="GO:0005634">
    <property type="term" value="C:nucleus"/>
    <property type="evidence" value="ECO:0007669"/>
    <property type="project" value="UniProtKB-SubCell"/>
</dbReference>
<proteinExistence type="inferred from homology"/>
<dbReference type="UniPathway" id="UPA00545">
    <property type="reaction ID" value="UER00823"/>
</dbReference>
<feature type="active site" evidence="23">
    <location>
        <position position="414"/>
    </location>
</feature>
<keyword evidence="20" id="KW-0961">Cell wall biogenesis/degradation</keyword>
<evidence type="ECO:0000256" key="12">
    <source>
        <dbReference type="ARBA" id="ARBA00022553"/>
    </source>
</evidence>
<dbReference type="OrthoDB" id="642895at2759"/>
<dbReference type="PANTHER" id="PTHR19321">
    <property type="entry name" value="PROTEIN REGULATOR OF CYTOKINESIS 1 PRC1-RELATED"/>
    <property type="match status" value="1"/>
</dbReference>
<evidence type="ECO:0000256" key="4">
    <source>
        <dbReference type="ARBA" id="ARBA00005184"/>
    </source>
</evidence>
<accession>A0A5A7PQI7</accession>
<keyword evidence="10" id="KW-0134">Cell wall</keyword>
<keyword evidence="13" id="KW-0493">Microtubule</keyword>
<dbReference type="Pfam" id="PF04043">
    <property type="entry name" value="PMEI"/>
    <property type="match status" value="1"/>
</dbReference>
<dbReference type="InterPro" id="IPR035513">
    <property type="entry name" value="Invertase/methylesterase_inhib"/>
</dbReference>
<evidence type="ECO:0000256" key="3">
    <source>
        <dbReference type="ARBA" id="ARBA00004245"/>
    </source>
</evidence>
<keyword evidence="19" id="KW-0539">Nucleus</keyword>
<protein>
    <recommendedName>
        <fullName evidence="8">pectinesterase</fullName>
        <ecNumber evidence="8">3.1.1.11</ecNumber>
    </recommendedName>
</protein>
<dbReference type="InterPro" id="IPR033131">
    <property type="entry name" value="Pectinesterase_Asp_AS"/>
</dbReference>
<reference evidence="29" key="1">
    <citation type="journal article" date="2019" name="Curr. Biol.">
        <title>Genome Sequence of Striga asiatica Provides Insight into the Evolution of Plant Parasitism.</title>
        <authorList>
            <person name="Yoshida S."/>
            <person name="Kim S."/>
            <person name="Wafula E.K."/>
            <person name="Tanskanen J."/>
            <person name="Kim Y.M."/>
            <person name="Honaas L."/>
            <person name="Yang Z."/>
            <person name="Spallek T."/>
            <person name="Conn C.E."/>
            <person name="Ichihashi Y."/>
            <person name="Cheong K."/>
            <person name="Cui S."/>
            <person name="Der J.P."/>
            <person name="Gundlach H."/>
            <person name="Jiao Y."/>
            <person name="Hori C."/>
            <person name="Ishida J.K."/>
            <person name="Kasahara H."/>
            <person name="Kiba T."/>
            <person name="Kim M.S."/>
            <person name="Koo N."/>
            <person name="Laohavisit A."/>
            <person name="Lee Y.H."/>
            <person name="Lumba S."/>
            <person name="McCourt P."/>
            <person name="Mortimer J.C."/>
            <person name="Mutuku J.M."/>
            <person name="Nomura T."/>
            <person name="Sasaki-Sekimoto Y."/>
            <person name="Seto Y."/>
            <person name="Wang Y."/>
            <person name="Wakatake T."/>
            <person name="Sakakibara H."/>
            <person name="Demura T."/>
            <person name="Yamaguchi S."/>
            <person name="Yoneyama K."/>
            <person name="Manabe R.I."/>
            <person name="Nelson D.C."/>
            <person name="Schulman A.H."/>
            <person name="Timko M.P."/>
            <person name="dePamphilis C.W."/>
            <person name="Choi D."/>
            <person name="Shirasu K."/>
        </authorList>
    </citation>
    <scope>NUCLEOTIDE SEQUENCE [LARGE SCALE GENOMIC DNA]</scope>
    <source>
        <strain evidence="29">cv. UVA1</strain>
    </source>
</reference>
<evidence type="ECO:0000256" key="20">
    <source>
        <dbReference type="ARBA" id="ARBA00023316"/>
    </source>
</evidence>
<dbReference type="GO" id="GO:0042545">
    <property type="term" value="P:cell wall modification"/>
    <property type="evidence" value="ECO:0007669"/>
    <property type="project" value="InterPro"/>
</dbReference>
<feature type="coiled-coil region" evidence="24">
    <location>
        <begin position="734"/>
        <end position="761"/>
    </location>
</feature>
<comment type="function">
    <text evidence="22">Acts in the modification of cell walls via demethylesterification of cell wall pectin.</text>
</comment>
<dbReference type="PANTHER" id="PTHR19321:SF7">
    <property type="entry name" value="65-KDA MICROTUBULE-ASSOCIATED PROTEIN 3"/>
    <property type="match status" value="1"/>
</dbReference>
<keyword evidence="29" id="KW-1185">Reference proteome</keyword>
<dbReference type="InterPro" id="IPR000070">
    <property type="entry name" value="Pectinesterase_cat"/>
</dbReference>
<evidence type="ECO:0000256" key="15">
    <source>
        <dbReference type="ARBA" id="ARBA00023085"/>
    </source>
</evidence>
<feature type="domain" description="Pectinesterase inhibitor" evidence="27">
    <location>
        <begin position="66"/>
        <end position="218"/>
    </location>
</feature>
<dbReference type="InterPro" id="IPR012334">
    <property type="entry name" value="Pectin_lyas_fold"/>
</dbReference>
<keyword evidence="26" id="KW-1133">Transmembrane helix</keyword>
<dbReference type="SUPFAM" id="SSF51126">
    <property type="entry name" value="Pectin lyase-like"/>
    <property type="match status" value="1"/>
</dbReference>
<dbReference type="FunFam" id="1.20.140.40:FF:000001">
    <property type="entry name" value="Pectinesterase"/>
    <property type="match status" value="1"/>
</dbReference>
<dbReference type="NCBIfam" id="TIGR01614">
    <property type="entry name" value="PME_inhib"/>
    <property type="match status" value="1"/>
</dbReference>
<dbReference type="GO" id="GO:0005819">
    <property type="term" value="C:spindle"/>
    <property type="evidence" value="ECO:0007669"/>
    <property type="project" value="TreeGrafter"/>
</dbReference>
<organism evidence="28 29">
    <name type="scientific">Striga asiatica</name>
    <name type="common">Asiatic witchweed</name>
    <name type="synonym">Buchnera asiatica</name>
    <dbReference type="NCBI Taxonomy" id="4170"/>
    <lineage>
        <taxon>Eukaryota</taxon>
        <taxon>Viridiplantae</taxon>
        <taxon>Streptophyta</taxon>
        <taxon>Embryophyta</taxon>
        <taxon>Tracheophyta</taxon>
        <taxon>Spermatophyta</taxon>
        <taxon>Magnoliopsida</taxon>
        <taxon>eudicotyledons</taxon>
        <taxon>Gunneridae</taxon>
        <taxon>Pentapetalae</taxon>
        <taxon>asterids</taxon>
        <taxon>lamiids</taxon>
        <taxon>Lamiales</taxon>
        <taxon>Orobanchaceae</taxon>
        <taxon>Buchnereae</taxon>
        <taxon>Striga</taxon>
    </lineage>
</organism>
<dbReference type="GO" id="GO:0008017">
    <property type="term" value="F:microtubule binding"/>
    <property type="evidence" value="ECO:0007669"/>
    <property type="project" value="InterPro"/>
</dbReference>
<keyword evidence="14" id="KW-0378">Hydrolase</keyword>
<keyword evidence="24" id="KW-0175">Coiled coil</keyword>
<evidence type="ECO:0000256" key="24">
    <source>
        <dbReference type="SAM" id="Coils"/>
    </source>
</evidence>
<feature type="compositionally biased region" description="Basic and acidic residues" evidence="25">
    <location>
        <begin position="1095"/>
        <end position="1106"/>
    </location>
</feature>
<comment type="similarity">
    <text evidence="5">In the N-terminal section; belongs to the PMEI family.</text>
</comment>
<evidence type="ECO:0000256" key="19">
    <source>
        <dbReference type="ARBA" id="ARBA00023242"/>
    </source>
</evidence>
<dbReference type="GO" id="GO:0005874">
    <property type="term" value="C:microtubule"/>
    <property type="evidence" value="ECO:0007669"/>
    <property type="project" value="UniProtKB-KW"/>
</dbReference>
<comment type="similarity">
    <text evidence="7">In the C-terminal section; belongs to the pectinesterase family.</text>
</comment>
<comment type="caution">
    <text evidence="28">The sequence shown here is derived from an EMBL/GenBank/DDBJ whole genome shotgun (WGS) entry which is preliminary data.</text>
</comment>
<evidence type="ECO:0000256" key="10">
    <source>
        <dbReference type="ARBA" id="ARBA00022512"/>
    </source>
</evidence>
<feature type="coiled-coil region" evidence="24">
    <location>
        <begin position="671"/>
        <end position="698"/>
    </location>
</feature>
<evidence type="ECO:0000256" key="26">
    <source>
        <dbReference type="SAM" id="Phobius"/>
    </source>
</evidence>
<keyword evidence="12" id="KW-0597">Phosphoprotein</keyword>
<keyword evidence="15" id="KW-0063">Aspartyl esterase</keyword>
<keyword evidence="11" id="KW-0964">Secreted</keyword>
<comment type="catalytic activity">
    <reaction evidence="21">
        <text>[(1-&gt;4)-alpha-D-galacturonosyl methyl ester](n) + n H2O = [(1-&gt;4)-alpha-D-galacturonosyl](n) + n methanol + n H(+)</text>
        <dbReference type="Rhea" id="RHEA:22380"/>
        <dbReference type="Rhea" id="RHEA-COMP:14570"/>
        <dbReference type="Rhea" id="RHEA-COMP:14573"/>
        <dbReference type="ChEBI" id="CHEBI:15377"/>
        <dbReference type="ChEBI" id="CHEBI:15378"/>
        <dbReference type="ChEBI" id="CHEBI:17790"/>
        <dbReference type="ChEBI" id="CHEBI:140522"/>
        <dbReference type="ChEBI" id="CHEBI:140523"/>
        <dbReference type="EC" id="3.1.1.11"/>
    </reaction>
</comment>
<dbReference type="EMBL" id="BKCP01004960">
    <property type="protein sequence ID" value="GER35019.1"/>
    <property type="molecule type" value="Genomic_DNA"/>
</dbReference>
<evidence type="ECO:0000256" key="11">
    <source>
        <dbReference type="ARBA" id="ARBA00022525"/>
    </source>
</evidence>
<dbReference type="FunFam" id="1.20.58.1520:FF:000002">
    <property type="entry name" value="65-kDa microtubule-associated protein 6"/>
    <property type="match status" value="1"/>
</dbReference>
<dbReference type="GO" id="GO:0045490">
    <property type="term" value="P:pectin catabolic process"/>
    <property type="evidence" value="ECO:0007669"/>
    <property type="project" value="UniProtKB-UniPathway"/>
</dbReference>
<dbReference type="Gene3D" id="2.160.20.10">
    <property type="entry name" value="Single-stranded right-handed beta-helix, Pectin lyase-like"/>
    <property type="match status" value="1"/>
</dbReference>
<evidence type="ECO:0000256" key="7">
    <source>
        <dbReference type="ARBA" id="ARBA00007786"/>
    </source>
</evidence>
<evidence type="ECO:0000259" key="27">
    <source>
        <dbReference type="SMART" id="SM00856"/>
    </source>
</evidence>
<evidence type="ECO:0000313" key="29">
    <source>
        <dbReference type="Proteomes" id="UP000325081"/>
    </source>
</evidence>
<evidence type="ECO:0000313" key="28">
    <source>
        <dbReference type="EMBL" id="GER35019.1"/>
    </source>
</evidence>
<dbReference type="Proteomes" id="UP000325081">
    <property type="component" value="Unassembled WGS sequence"/>
</dbReference>
<dbReference type="GO" id="GO:0030599">
    <property type="term" value="F:pectinesterase activity"/>
    <property type="evidence" value="ECO:0007669"/>
    <property type="project" value="UniProtKB-EC"/>
</dbReference>
<evidence type="ECO:0000256" key="21">
    <source>
        <dbReference type="ARBA" id="ARBA00047928"/>
    </source>
</evidence>
<comment type="similarity">
    <text evidence="6">Belongs to the MAP65/ASE1 family.</text>
</comment>
<keyword evidence="26" id="KW-0472">Membrane</keyword>
<dbReference type="InterPro" id="IPR007145">
    <property type="entry name" value="MAP65_Ase1_PRC1"/>
</dbReference>
<evidence type="ECO:0000256" key="2">
    <source>
        <dbReference type="ARBA" id="ARBA00004191"/>
    </source>
</evidence>
<keyword evidence="9" id="KW-0963">Cytoplasm</keyword>
<dbReference type="FunFam" id="2.160.20.10:FF:000001">
    <property type="entry name" value="Pectinesterase"/>
    <property type="match status" value="1"/>
</dbReference>
<dbReference type="SUPFAM" id="SSF101148">
    <property type="entry name" value="Plant invertase/pectin methylesterase inhibitor"/>
    <property type="match status" value="1"/>
</dbReference>
<dbReference type="InterPro" id="IPR006501">
    <property type="entry name" value="Pectinesterase_inhib_dom"/>
</dbReference>
<feature type="compositionally biased region" description="Polar residues" evidence="25">
    <location>
        <begin position="1238"/>
        <end position="1251"/>
    </location>
</feature>
<dbReference type="InterPro" id="IPR011050">
    <property type="entry name" value="Pectin_lyase_fold/virulence"/>
</dbReference>
<gene>
    <name evidence="28" type="ORF">STAS_11277</name>
</gene>
<evidence type="ECO:0000256" key="8">
    <source>
        <dbReference type="ARBA" id="ARBA00013229"/>
    </source>
</evidence>
<keyword evidence="16" id="KW-1015">Disulfide bond</keyword>
<dbReference type="Pfam" id="PF01095">
    <property type="entry name" value="Pectinesterase"/>
    <property type="match status" value="1"/>
</dbReference>
<evidence type="ECO:0000256" key="25">
    <source>
        <dbReference type="SAM" id="MobiDB-lite"/>
    </source>
</evidence>
<dbReference type="GO" id="GO:0005737">
    <property type="term" value="C:cytoplasm"/>
    <property type="evidence" value="ECO:0007669"/>
    <property type="project" value="TreeGrafter"/>
</dbReference>
<dbReference type="GO" id="GO:0000226">
    <property type="term" value="P:microtubule cytoskeleton organization"/>
    <property type="evidence" value="ECO:0007669"/>
    <property type="project" value="InterPro"/>
</dbReference>
<name>A0A5A7PQI7_STRAF</name>
<dbReference type="Gene3D" id="1.20.58.1520">
    <property type="match status" value="1"/>
</dbReference>